<evidence type="ECO:0000256" key="6">
    <source>
        <dbReference type="ARBA" id="ARBA00022454"/>
    </source>
</evidence>
<proteinExistence type="inferred from homology"/>
<evidence type="ECO:0000256" key="5">
    <source>
        <dbReference type="ARBA" id="ARBA00020836"/>
    </source>
</evidence>
<dbReference type="PANTHER" id="PTHR10484">
    <property type="entry name" value="HISTONE H4"/>
    <property type="match status" value="1"/>
</dbReference>
<sequence>MPIRGRKFFVIISRQGITKRAIRRLSRRDGAKRISGLIYEEIRDMPKVFLENVIRGTVNYSEQAKRETITAMDVEYNLKRQGRTLYRFGG</sequence>
<keyword evidence="12" id="KW-1185">Reference proteome</keyword>
<evidence type="ECO:0000256" key="2">
    <source>
        <dbReference type="ARBA" id="ARBA00004123"/>
    </source>
</evidence>
<dbReference type="GO" id="GO:0030527">
    <property type="term" value="F:structural constituent of chromatin"/>
    <property type="evidence" value="ECO:0007669"/>
    <property type="project" value="InterPro"/>
</dbReference>
<organism evidence="11 12">
    <name type="scientific">Armadillidium nasatum</name>
    <dbReference type="NCBI Taxonomy" id="96803"/>
    <lineage>
        <taxon>Eukaryota</taxon>
        <taxon>Metazoa</taxon>
        <taxon>Ecdysozoa</taxon>
        <taxon>Arthropoda</taxon>
        <taxon>Crustacea</taxon>
        <taxon>Multicrustacea</taxon>
        <taxon>Malacostraca</taxon>
        <taxon>Eumalacostraca</taxon>
        <taxon>Peracarida</taxon>
        <taxon>Isopoda</taxon>
        <taxon>Oniscidea</taxon>
        <taxon>Crinocheta</taxon>
        <taxon>Armadillidiidae</taxon>
        <taxon>Armadillidium</taxon>
    </lineage>
</organism>
<dbReference type="OrthoDB" id="9904347at2759"/>
<dbReference type="GO" id="GO:0005634">
    <property type="term" value="C:nucleus"/>
    <property type="evidence" value="ECO:0007669"/>
    <property type="project" value="UniProtKB-SubCell"/>
</dbReference>
<dbReference type="AlphaFoldDB" id="A0A5N5SR73"/>
<evidence type="ECO:0000256" key="3">
    <source>
        <dbReference type="ARBA" id="ARBA00004286"/>
    </source>
</evidence>
<comment type="similarity">
    <text evidence="4 10">Belongs to the histone H4 family.</text>
</comment>
<keyword evidence="8 10" id="KW-0539">Nucleus</keyword>
<keyword evidence="9 10" id="KW-0544">Nucleosome core</keyword>
<dbReference type="GO" id="GO:0046982">
    <property type="term" value="F:protein heterodimerization activity"/>
    <property type="evidence" value="ECO:0007669"/>
    <property type="project" value="InterPro"/>
</dbReference>
<evidence type="ECO:0000256" key="7">
    <source>
        <dbReference type="ARBA" id="ARBA00023125"/>
    </source>
</evidence>
<evidence type="ECO:0000256" key="10">
    <source>
        <dbReference type="RuleBase" id="RU000528"/>
    </source>
</evidence>
<evidence type="ECO:0000313" key="11">
    <source>
        <dbReference type="EMBL" id="KAB7496655.1"/>
    </source>
</evidence>
<dbReference type="Proteomes" id="UP000326759">
    <property type="component" value="Unassembled WGS sequence"/>
</dbReference>
<comment type="subcellular location">
    <subcellularLocation>
        <location evidence="3">Chromosome</location>
    </subcellularLocation>
    <subcellularLocation>
        <location evidence="2">Nucleus</location>
    </subcellularLocation>
</comment>
<dbReference type="SUPFAM" id="SSF47113">
    <property type="entry name" value="Histone-fold"/>
    <property type="match status" value="1"/>
</dbReference>
<comment type="caution">
    <text evidence="11">The sequence shown here is derived from an EMBL/GenBank/DDBJ whole genome shotgun (WGS) entry which is preliminary data.</text>
</comment>
<keyword evidence="7 10" id="KW-0238">DNA-binding</keyword>
<dbReference type="CDD" id="cd22912">
    <property type="entry name" value="HFD_H4"/>
    <property type="match status" value="1"/>
</dbReference>
<comment type="function">
    <text evidence="1 10">Core component of nucleosome. Nucleosomes wrap and compact DNA into chromatin, limiting DNA accessibility to the cellular machineries which require DNA as a template. Histones thereby play a central role in transcription regulation, DNA repair, DNA replication and chromosomal stability. DNA accessibility is regulated via a complex set of post-translational modifications of histones, also called histone code, and nucleosome remodeling.</text>
</comment>
<dbReference type="Gene3D" id="1.10.20.10">
    <property type="entry name" value="Histone, subunit A"/>
    <property type="match status" value="1"/>
</dbReference>
<protein>
    <recommendedName>
        <fullName evidence="5 10">Histone H4</fullName>
    </recommendedName>
</protein>
<name>A0A5N5SR73_9CRUS</name>
<reference evidence="11 12" key="1">
    <citation type="journal article" date="2019" name="PLoS Biol.">
        <title>Sex chromosomes control vertical transmission of feminizing Wolbachia symbionts in an isopod.</title>
        <authorList>
            <person name="Becking T."/>
            <person name="Chebbi M.A."/>
            <person name="Giraud I."/>
            <person name="Moumen B."/>
            <person name="Laverre T."/>
            <person name="Caubet Y."/>
            <person name="Peccoud J."/>
            <person name="Gilbert C."/>
            <person name="Cordaux R."/>
        </authorList>
    </citation>
    <scope>NUCLEOTIDE SEQUENCE [LARGE SCALE GENOMIC DNA]</scope>
    <source>
        <strain evidence="11">ANa2</strain>
        <tissue evidence="11">Whole body excluding digestive tract and cuticle</tissue>
    </source>
</reference>
<evidence type="ECO:0000256" key="9">
    <source>
        <dbReference type="ARBA" id="ARBA00023269"/>
    </source>
</evidence>
<evidence type="ECO:0000256" key="8">
    <source>
        <dbReference type="ARBA" id="ARBA00023242"/>
    </source>
</evidence>
<dbReference type="GO" id="GO:0000786">
    <property type="term" value="C:nucleosome"/>
    <property type="evidence" value="ECO:0007669"/>
    <property type="project" value="UniProtKB-KW"/>
</dbReference>
<accession>A0A5N5SR73</accession>
<gene>
    <name evidence="11" type="ORF">Anas_06243</name>
</gene>
<dbReference type="PRINTS" id="PR00623">
    <property type="entry name" value="HISTONEH4"/>
</dbReference>
<evidence type="ECO:0000313" key="12">
    <source>
        <dbReference type="Proteomes" id="UP000326759"/>
    </source>
</evidence>
<comment type="subunit">
    <text evidence="10">The nucleosome is a histone octamer containing two molecules each of H2A, H2B, H3 and H4 assembled in one H3-H4 heterotetramer and two H2A-H2B heterodimers. The octamer wraps approximately 147 bp of DNA.</text>
</comment>
<evidence type="ECO:0000256" key="1">
    <source>
        <dbReference type="ARBA" id="ARBA00002001"/>
    </source>
</evidence>
<dbReference type="InterPro" id="IPR001951">
    <property type="entry name" value="Histone_H4"/>
</dbReference>
<keyword evidence="6 10" id="KW-0158">Chromosome</keyword>
<dbReference type="EMBL" id="SEYY01021146">
    <property type="protein sequence ID" value="KAB7496655.1"/>
    <property type="molecule type" value="Genomic_DNA"/>
</dbReference>
<dbReference type="GO" id="GO:0003677">
    <property type="term" value="F:DNA binding"/>
    <property type="evidence" value="ECO:0007669"/>
    <property type="project" value="UniProtKB-KW"/>
</dbReference>
<dbReference type="InterPro" id="IPR009072">
    <property type="entry name" value="Histone-fold"/>
</dbReference>
<dbReference type="SMART" id="SM00417">
    <property type="entry name" value="H4"/>
    <property type="match status" value="1"/>
</dbReference>
<evidence type="ECO:0000256" key="4">
    <source>
        <dbReference type="ARBA" id="ARBA00006564"/>
    </source>
</evidence>